<evidence type="ECO:0000313" key="2">
    <source>
        <dbReference type="EMBL" id="CAH2067280.1"/>
    </source>
</evidence>
<feature type="region of interest" description="Disordered" evidence="1">
    <location>
        <begin position="1"/>
        <end position="31"/>
    </location>
</feature>
<organism evidence="2 3">
    <name type="scientific">Iphiclides podalirius</name>
    <name type="common">scarce swallowtail</name>
    <dbReference type="NCBI Taxonomy" id="110791"/>
    <lineage>
        <taxon>Eukaryota</taxon>
        <taxon>Metazoa</taxon>
        <taxon>Ecdysozoa</taxon>
        <taxon>Arthropoda</taxon>
        <taxon>Hexapoda</taxon>
        <taxon>Insecta</taxon>
        <taxon>Pterygota</taxon>
        <taxon>Neoptera</taxon>
        <taxon>Endopterygota</taxon>
        <taxon>Lepidoptera</taxon>
        <taxon>Glossata</taxon>
        <taxon>Ditrysia</taxon>
        <taxon>Papilionoidea</taxon>
        <taxon>Papilionidae</taxon>
        <taxon>Papilioninae</taxon>
        <taxon>Iphiclides</taxon>
    </lineage>
</organism>
<dbReference type="EMBL" id="OW152816">
    <property type="protein sequence ID" value="CAH2067280.1"/>
    <property type="molecule type" value="Genomic_DNA"/>
</dbReference>
<reference evidence="2" key="1">
    <citation type="submission" date="2022-03" db="EMBL/GenBank/DDBJ databases">
        <authorList>
            <person name="Martin H S."/>
        </authorList>
    </citation>
    <scope>NUCLEOTIDE SEQUENCE</scope>
</reference>
<accession>A0ABN8IXY9</accession>
<evidence type="ECO:0000256" key="1">
    <source>
        <dbReference type="SAM" id="MobiDB-lite"/>
    </source>
</evidence>
<gene>
    <name evidence="2" type="ORF">IPOD504_LOCUS13808</name>
</gene>
<protein>
    <submittedName>
        <fullName evidence="2">Uncharacterized protein</fullName>
    </submittedName>
</protein>
<feature type="compositionally biased region" description="Basic residues" evidence="1">
    <location>
        <begin position="1"/>
        <end position="19"/>
    </location>
</feature>
<name>A0ABN8IXY9_9NEOP</name>
<dbReference type="Proteomes" id="UP000837857">
    <property type="component" value="Chromosome 4"/>
</dbReference>
<feature type="region of interest" description="Disordered" evidence="1">
    <location>
        <begin position="45"/>
        <end position="66"/>
    </location>
</feature>
<sequence length="66" mass="7010">MRARPRGRGRATHVTRGRGKPPQPALGGARVRTTKHTNALADAHTAKGAQDATVALNKRGKTTTRT</sequence>
<proteinExistence type="predicted"/>
<feature type="non-terminal residue" evidence="2">
    <location>
        <position position="66"/>
    </location>
</feature>
<evidence type="ECO:0000313" key="3">
    <source>
        <dbReference type="Proteomes" id="UP000837857"/>
    </source>
</evidence>
<keyword evidence="3" id="KW-1185">Reference proteome</keyword>